<dbReference type="Pfam" id="PF17753">
    <property type="entry name" value="Ig_mannosidase"/>
    <property type="match status" value="1"/>
</dbReference>
<organism evidence="3 4">
    <name type="scientific">Prototheca wickerhamii</name>
    <dbReference type="NCBI Taxonomy" id="3111"/>
    <lineage>
        <taxon>Eukaryota</taxon>
        <taxon>Viridiplantae</taxon>
        <taxon>Chlorophyta</taxon>
        <taxon>core chlorophytes</taxon>
        <taxon>Trebouxiophyceae</taxon>
        <taxon>Chlorellales</taxon>
        <taxon>Chlorellaceae</taxon>
        <taxon>Prototheca</taxon>
    </lineage>
</organism>
<dbReference type="GO" id="GO:0006516">
    <property type="term" value="P:glycoprotein catabolic process"/>
    <property type="evidence" value="ECO:0007669"/>
    <property type="project" value="TreeGrafter"/>
</dbReference>
<accession>A0AAD9MIS5</accession>
<dbReference type="InterPro" id="IPR050887">
    <property type="entry name" value="Beta-mannosidase_GH2"/>
</dbReference>
<name>A0AAD9MIS5_PROWI</name>
<sequence length="778" mass="84374">MARWRCPTPVTGCRATLNLTITPPFARWWPWELGQPQLSDLTVRFAPRDQPSRLASRVAKRVGLRTARLVTEPIAQTGGETFYFEVNGVPVYARGANVIPSDVLESRVRPSDLAALVRDARRANMNMLRVWGGGRYAQEAFYAAADAAGILVWQEFMAACAAYPRERSFLGDVALEARHQLARLGAHPSIVLWGGNNEVEASFSWSLTTMTAPQKYASDYTALFVDTLRPALLSIDSQLTFVDTSPSKGLESRDPYVKRWGDVADPSRGDVHFYDYASDALDPATYPAAKFVSEYGFMSFPSFSVYRQVSELGDWAIDAPLTDFRLRHANGVQELRAQMLRHFVSDADTPPAVTQFDGPAVVIGGPSVIVQPNASATPDQPNALQFRAFVHLSQVQQALAYETAAGVWRRGKADAEARTMGLLYWQLNDVWQGPSWSGINYGGQWKLLHHAARRFFAPVYLSAHKNRGNGTVVATVVNDLSVDVHGTLDVDVILYAARTASEGVVPVARALPVTVPALGAAVAWRDELAALSDFIVRSAAPNQLTFDSDYVVRLRFCPQSTGAVEGLPDLWSRWRADERGSSPSAESVSAFDCESEGCVGALDEAVDEARAGLEELLACSEATFFPVDFGEARLWGPPPTINATPLATDEDGSISVRLSTDTVALFVTVEPPPGVSGNFNASGVLLLPWEPQTVVFTPEAAYPEGAAVSADSASRRLAEMAPEDFAAGMYIRSLQESLLDYDLNGSVSSPTSWAGSRHSLGIAQALALAAATIVFALF</sequence>
<proteinExistence type="predicted"/>
<gene>
    <name evidence="3" type="ORF">QBZ16_001678</name>
</gene>
<keyword evidence="1" id="KW-0326">Glycosidase</keyword>
<keyword evidence="4" id="KW-1185">Reference proteome</keyword>
<protein>
    <recommendedName>
        <fullName evidence="2">Beta-mannosidase Ig-fold domain-containing protein</fullName>
    </recommendedName>
</protein>
<dbReference type="GO" id="GO:0004567">
    <property type="term" value="F:beta-mannosidase activity"/>
    <property type="evidence" value="ECO:0007669"/>
    <property type="project" value="TreeGrafter"/>
</dbReference>
<evidence type="ECO:0000259" key="2">
    <source>
        <dbReference type="Pfam" id="PF17753"/>
    </source>
</evidence>
<dbReference type="Gene3D" id="3.20.20.80">
    <property type="entry name" value="Glycosidases"/>
    <property type="match status" value="1"/>
</dbReference>
<dbReference type="InterPro" id="IPR041625">
    <property type="entry name" value="Beta-mannosidase_Ig"/>
</dbReference>
<dbReference type="EMBL" id="JASFZW010000014">
    <property type="protein sequence ID" value="KAK2075570.1"/>
    <property type="molecule type" value="Genomic_DNA"/>
</dbReference>
<evidence type="ECO:0000256" key="1">
    <source>
        <dbReference type="ARBA" id="ARBA00023295"/>
    </source>
</evidence>
<dbReference type="Proteomes" id="UP001255856">
    <property type="component" value="Unassembled WGS sequence"/>
</dbReference>
<evidence type="ECO:0000313" key="3">
    <source>
        <dbReference type="EMBL" id="KAK2075570.1"/>
    </source>
</evidence>
<dbReference type="Gene3D" id="2.60.40.10">
    <property type="entry name" value="Immunoglobulins"/>
    <property type="match status" value="1"/>
</dbReference>
<evidence type="ECO:0000313" key="4">
    <source>
        <dbReference type="Proteomes" id="UP001255856"/>
    </source>
</evidence>
<feature type="domain" description="Beta-mannosidase Ig-fold" evidence="2">
    <location>
        <begin position="639"/>
        <end position="699"/>
    </location>
</feature>
<dbReference type="SUPFAM" id="SSF51445">
    <property type="entry name" value="(Trans)glycosidases"/>
    <property type="match status" value="1"/>
</dbReference>
<comment type="caution">
    <text evidence="3">The sequence shown here is derived from an EMBL/GenBank/DDBJ whole genome shotgun (WGS) entry which is preliminary data.</text>
</comment>
<dbReference type="AlphaFoldDB" id="A0AAD9MIS5"/>
<dbReference type="InterPro" id="IPR013783">
    <property type="entry name" value="Ig-like_fold"/>
</dbReference>
<dbReference type="PANTHER" id="PTHR43730">
    <property type="entry name" value="BETA-MANNOSIDASE"/>
    <property type="match status" value="1"/>
</dbReference>
<keyword evidence="1" id="KW-0378">Hydrolase</keyword>
<dbReference type="PANTHER" id="PTHR43730:SF1">
    <property type="entry name" value="BETA-MANNOSIDASE"/>
    <property type="match status" value="1"/>
</dbReference>
<reference evidence="3" key="1">
    <citation type="submission" date="2021-01" db="EMBL/GenBank/DDBJ databases">
        <authorList>
            <person name="Eckstrom K.M.E."/>
        </authorList>
    </citation>
    <scope>NUCLEOTIDE SEQUENCE</scope>
    <source>
        <strain evidence="3">UVCC 0001</strain>
    </source>
</reference>
<dbReference type="InterPro" id="IPR017853">
    <property type="entry name" value="GH"/>
</dbReference>